<evidence type="ECO:0000313" key="7">
    <source>
        <dbReference type="EMBL" id="OJI80949.1"/>
    </source>
</evidence>
<dbReference type="PANTHER" id="PTHR47178">
    <property type="entry name" value="MONOOXYGENASE, FAD-BINDING"/>
    <property type="match status" value="1"/>
</dbReference>
<dbReference type="STRING" id="767770.A0A1L9MV78"/>
<dbReference type="PANTHER" id="PTHR47178:SF5">
    <property type="entry name" value="FAD-BINDING DOMAIN-CONTAINING PROTEIN"/>
    <property type="match status" value="1"/>
</dbReference>
<dbReference type="GO" id="GO:0004497">
    <property type="term" value="F:monooxygenase activity"/>
    <property type="evidence" value="ECO:0007669"/>
    <property type="project" value="UniProtKB-KW"/>
</dbReference>
<dbReference type="OMA" id="TLLFEPM"/>
<dbReference type="AlphaFoldDB" id="A0A1L9MV78"/>
<evidence type="ECO:0000256" key="3">
    <source>
        <dbReference type="ARBA" id="ARBA00022827"/>
    </source>
</evidence>
<evidence type="ECO:0000313" key="8">
    <source>
        <dbReference type="Proteomes" id="UP000184304"/>
    </source>
</evidence>
<dbReference type="SUPFAM" id="SSF51905">
    <property type="entry name" value="FAD/NAD(P)-binding domain"/>
    <property type="match status" value="1"/>
</dbReference>
<keyword evidence="5" id="KW-0503">Monooxygenase</keyword>
<evidence type="ECO:0000256" key="5">
    <source>
        <dbReference type="ARBA" id="ARBA00023033"/>
    </source>
</evidence>
<dbReference type="InterPro" id="IPR036188">
    <property type="entry name" value="FAD/NAD-bd_sf"/>
</dbReference>
<organism evidence="7 8">
    <name type="scientific">Aspergillus tubingensis (strain CBS 134.48)</name>
    <dbReference type="NCBI Taxonomy" id="767770"/>
    <lineage>
        <taxon>Eukaryota</taxon>
        <taxon>Fungi</taxon>
        <taxon>Dikarya</taxon>
        <taxon>Ascomycota</taxon>
        <taxon>Pezizomycotina</taxon>
        <taxon>Eurotiomycetes</taxon>
        <taxon>Eurotiomycetidae</taxon>
        <taxon>Eurotiales</taxon>
        <taxon>Aspergillaceae</taxon>
        <taxon>Aspergillus</taxon>
        <taxon>Aspergillus subgen. Circumdati</taxon>
    </lineage>
</organism>
<proteinExistence type="predicted"/>
<dbReference type="Pfam" id="PF01494">
    <property type="entry name" value="FAD_binding_3"/>
    <property type="match status" value="1"/>
</dbReference>
<dbReference type="Gene3D" id="3.50.50.60">
    <property type="entry name" value="FAD/NAD(P)-binding domain"/>
    <property type="match status" value="1"/>
</dbReference>
<dbReference type="GO" id="GO:0071949">
    <property type="term" value="F:FAD binding"/>
    <property type="evidence" value="ECO:0007669"/>
    <property type="project" value="InterPro"/>
</dbReference>
<name>A0A1L9MV78_ASPTC</name>
<sequence>MTNRVLIAGGGLGGLALAQGLRKHNIPFTVFERDAKQDFRAQGYRLRVMQENLHPLLVPEIWSLFEKTAALDDGLPGVGVRLDALTGEPLPAGSGGPPLGIHGARPYTVDRGTMREVLLQGLGEENVQFGKRFERYEVRDDCVVAHFADGSSAMGGLLVGADGARSRVRRQLVPWYPFVDTGMRMIYGKTGITGDVEGRLNELARRGMSLAKDLREEAPKTLLFEPMRMPQGDVGGGIKLPEDYLYWVLLVHRDFVGMEDEKVLRLSGEESARLSLELSREWHPSVRVLLEEQDVEQTSTLRMASVRPDLPAWESDSRVTLLGDAVHVMPPTGGQGVNTALRDAAVLVERIVEGGGDVVARYEEEMRQYARERVGLSWQGGYKAFNLRPLEEFLDLGPTVEIGYVSRQPKLQRYFDSLGVRYVREQDLLNVVHLLIKHSKDPALLQSSAVQDPHHLSLGAIYNNPSLLDMFGSYSIIKNMDSTTKTKGETADEELTDFISRIHASPAMLDQPEAVEFIIRKIGTHSCPWISNAAVYRI</sequence>
<evidence type="ECO:0000256" key="4">
    <source>
        <dbReference type="ARBA" id="ARBA00023002"/>
    </source>
</evidence>
<dbReference type="EMBL" id="KV878206">
    <property type="protein sequence ID" value="OJI80949.1"/>
    <property type="molecule type" value="Genomic_DNA"/>
</dbReference>
<keyword evidence="8" id="KW-1185">Reference proteome</keyword>
<dbReference type="OrthoDB" id="47494at2759"/>
<dbReference type="VEuPathDB" id="FungiDB:ASPTUDRAFT_192886"/>
<evidence type="ECO:0000259" key="6">
    <source>
        <dbReference type="Pfam" id="PF01494"/>
    </source>
</evidence>
<keyword evidence="4" id="KW-0560">Oxidoreductase</keyword>
<comment type="cofactor">
    <cofactor evidence="1">
        <name>FAD</name>
        <dbReference type="ChEBI" id="CHEBI:57692"/>
    </cofactor>
</comment>
<dbReference type="InterPro" id="IPR002938">
    <property type="entry name" value="FAD-bd"/>
</dbReference>
<dbReference type="Proteomes" id="UP000184304">
    <property type="component" value="Unassembled WGS sequence"/>
</dbReference>
<gene>
    <name evidence="7" type="ORF">ASPTUDRAFT_192886</name>
</gene>
<feature type="domain" description="FAD-binding" evidence="6">
    <location>
        <begin position="277"/>
        <end position="371"/>
    </location>
</feature>
<reference evidence="8" key="1">
    <citation type="journal article" date="2017" name="Genome Biol.">
        <title>Comparative genomics reveals high biological diversity and specific adaptations in the industrially and medically important fungal genus Aspergillus.</title>
        <authorList>
            <person name="de Vries R.P."/>
            <person name="Riley R."/>
            <person name="Wiebenga A."/>
            <person name="Aguilar-Osorio G."/>
            <person name="Amillis S."/>
            <person name="Uchima C.A."/>
            <person name="Anderluh G."/>
            <person name="Asadollahi M."/>
            <person name="Askin M."/>
            <person name="Barry K."/>
            <person name="Battaglia E."/>
            <person name="Bayram O."/>
            <person name="Benocci T."/>
            <person name="Braus-Stromeyer S.A."/>
            <person name="Caldana C."/>
            <person name="Canovas D."/>
            <person name="Cerqueira G.C."/>
            <person name="Chen F."/>
            <person name="Chen W."/>
            <person name="Choi C."/>
            <person name="Clum A."/>
            <person name="Dos Santos R.A."/>
            <person name="Damasio A.R."/>
            <person name="Diallinas G."/>
            <person name="Emri T."/>
            <person name="Fekete E."/>
            <person name="Flipphi M."/>
            <person name="Freyberg S."/>
            <person name="Gallo A."/>
            <person name="Gournas C."/>
            <person name="Habgood R."/>
            <person name="Hainaut M."/>
            <person name="Harispe M.L."/>
            <person name="Henrissat B."/>
            <person name="Hilden K.S."/>
            <person name="Hope R."/>
            <person name="Hossain A."/>
            <person name="Karabika E."/>
            <person name="Karaffa L."/>
            <person name="Karanyi Z."/>
            <person name="Krasevec N."/>
            <person name="Kuo A."/>
            <person name="Kusch H."/>
            <person name="LaButti K."/>
            <person name="Lagendijk E.L."/>
            <person name="Lapidus A."/>
            <person name="Levasseur A."/>
            <person name="Lindquist E."/>
            <person name="Lipzen A."/>
            <person name="Logrieco A.F."/>
            <person name="MacCabe A."/>
            <person name="Maekelae M.R."/>
            <person name="Malavazi I."/>
            <person name="Melin P."/>
            <person name="Meyer V."/>
            <person name="Mielnichuk N."/>
            <person name="Miskei M."/>
            <person name="Molnar A.P."/>
            <person name="Mule G."/>
            <person name="Ngan C.Y."/>
            <person name="Orejas M."/>
            <person name="Orosz E."/>
            <person name="Ouedraogo J.P."/>
            <person name="Overkamp K.M."/>
            <person name="Park H.-S."/>
            <person name="Perrone G."/>
            <person name="Piumi F."/>
            <person name="Punt P.J."/>
            <person name="Ram A.F."/>
            <person name="Ramon A."/>
            <person name="Rauscher S."/>
            <person name="Record E."/>
            <person name="Riano-Pachon D.M."/>
            <person name="Robert V."/>
            <person name="Roehrig J."/>
            <person name="Ruller R."/>
            <person name="Salamov A."/>
            <person name="Salih N.S."/>
            <person name="Samson R.A."/>
            <person name="Sandor E."/>
            <person name="Sanguinetti M."/>
            <person name="Schuetze T."/>
            <person name="Sepcic K."/>
            <person name="Shelest E."/>
            <person name="Sherlock G."/>
            <person name="Sophianopoulou V."/>
            <person name="Squina F.M."/>
            <person name="Sun H."/>
            <person name="Susca A."/>
            <person name="Todd R.B."/>
            <person name="Tsang A."/>
            <person name="Unkles S.E."/>
            <person name="van de Wiele N."/>
            <person name="van Rossen-Uffink D."/>
            <person name="Oliveira J.V."/>
            <person name="Vesth T.C."/>
            <person name="Visser J."/>
            <person name="Yu J.-H."/>
            <person name="Zhou M."/>
            <person name="Andersen M.R."/>
            <person name="Archer D.B."/>
            <person name="Baker S.E."/>
            <person name="Benoit I."/>
            <person name="Brakhage A.A."/>
            <person name="Braus G.H."/>
            <person name="Fischer R."/>
            <person name="Frisvad J.C."/>
            <person name="Goldman G.H."/>
            <person name="Houbraken J."/>
            <person name="Oakley B."/>
            <person name="Pocsi I."/>
            <person name="Scazzocchio C."/>
            <person name="Seiboth B."/>
            <person name="vanKuyk P.A."/>
            <person name="Wortman J."/>
            <person name="Dyer P.S."/>
            <person name="Grigoriev I.V."/>
        </authorList>
    </citation>
    <scope>NUCLEOTIDE SEQUENCE [LARGE SCALE GENOMIC DNA]</scope>
    <source>
        <strain evidence="8">CBS 134.48</strain>
    </source>
</reference>
<keyword evidence="2" id="KW-0285">Flavoprotein</keyword>
<evidence type="ECO:0000256" key="2">
    <source>
        <dbReference type="ARBA" id="ARBA00022630"/>
    </source>
</evidence>
<keyword evidence="3" id="KW-0274">FAD</keyword>
<evidence type="ECO:0000256" key="1">
    <source>
        <dbReference type="ARBA" id="ARBA00001974"/>
    </source>
</evidence>
<dbReference type="PRINTS" id="PR00420">
    <property type="entry name" value="RNGMNOXGNASE"/>
</dbReference>
<accession>A0A1L9MV78</accession>
<protein>
    <recommendedName>
        <fullName evidence="6">FAD-binding domain-containing protein</fullName>
    </recommendedName>
</protein>